<evidence type="ECO:0000313" key="3">
    <source>
        <dbReference type="EMBL" id="MPM53341.1"/>
    </source>
</evidence>
<keyword evidence="2" id="KW-0472">Membrane</keyword>
<dbReference type="AlphaFoldDB" id="A0A645ALZ6"/>
<keyword evidence="2" id="KW-0812">Transmembrane</keyword>
<protein>
    <submittedName>
        <fullName evidence="3">Uncharacterized protein</fullName>
    </submittedName>
</protein>
<dbReference type="EMBL" id="VSSQ01014291">
    <property type="protein sequence ID" value="MPM53341.1"/>
    <property type="molecule type" value="Genomic_DNA"/>
</dbReference>
<keyword evidence="1" id="KW-0175">Coiled coil</keyword>
<organism evidence="3">
    <name type="scientific">bioreactor metagenome</name>
    <dbReference type="NCBI Taxonomy" id="1076179"/>
    <lineage>
        <taxon>unclassified sequences</taxon>
        <taxon>metagenomes</taxon>
        <taxon>ecological metagenomes</taxon>
    </lineage>
</organism>
<reference evidence="3" key="1">
    <citation type="submission" date="2019-08" db="EMBL/GenBank/DDBJ databases">
        <authorList>
            <person name="Kucharzyk K."/>
            <person name="Murdoch R.W."/>
            <person name="Higgins S."/>
            <person name="Loffler F."/>
        </authorList>
    </citation>
    <scope>NUCLEOTIDE SEQUENCE</scope>
</reference>
<keyword evidence="2" id="KW-1133">Transmembrane helix</keyword>
<name>A0A645ALZ6_9ZZZZ</name>
<sequence>MPDADKTAILEESNRLCKGLEEYKKKKVPFYKSDYQPILAAIYRNLGETLAPPQKAKMSQPTFTLIVACTILIFSCIVLIYQSFTLSAQVDEMTAQISALQTDNQNLSDQLAAYQKTASAKKTVTLDNGNYVAGADFAAGTYDIEAVSGLGNVISDNSSLDGGINAIMGTKAEDTLGIAEQKYSNIKLPDGTTLMLSGVKVRLKLVEAY</sequence>
<proteinExistence type="predicted"/>
<feature type="transmembrane region" description="Helical" evidence="2">
    <location>
        <begin position="63"/>
        <end position="84"/>
    </location>
</feature>
<accession>A0A645ALZ6</accession>
<evidence type="ECO:0000256" key="2">
    <source>
        <dbReference type="SAM" id="Phobius"/>
    </source>
</evidence>
<gene>
    <name evidence="3" type="ORF">SDC9_100108</name>
</gene>
<evidence type="ECO:0000256" key="1">
    <source>
        <dbReference type="SAM" id="Coils"/>
    </source>
</evidence>
<feature type="coiled-coil region" evidence="1">
    <location>
        <begin position="90"/>
        <end position="117"/>
    </location>
</feature>
<comment type="caution">
    <text evidence="3">The sequence shown here is derived from an EMBL/GenBank/DDBJ whole genome shotgun (WGS) entry which is preliminary data.</text>
</comment>